<proteinExistence type="inferred from homology"/>
<keyword evidence="8" id="KW-1133">Transmembrane helix</keyword>
<organism evidence="9 10">
    <name type="scientific">Buddleja alternifolia</name>
    <dbReference type="NCBI Taxonomy" id="168488"/>
    <lineage>
        <taxon>Eukaryota</taxon>
        <taxon>Viridiplantae</taxon>
        <taxon>Streptophyta</taxon>
        <taxon>Embryophyta</taxon>
        <taxon>Tracheophyta</taxon>
        <taxon>Spermatophyta</taxon>
        <taxon>Magnoliopsida</taxon>
        <taxon>eudicotyledons</taxon>
        <taxon>Gunneridae</taxon>
        <taxon>Pentapetalae</taxon>
        <taxon>asterids</taxon>
        <taxon>lamiids</taxon>
        <taxon>Lamiales</taxon>
        <taxon>Scrophulariaceae</taxon>
        <taxon>Buddlejeae</taxon>
        <taxon>Buddleja</taxon>
    </lineage>
</organism>
<dbReference type="Proteomes" id="UP000826271">
    <property type="component" value="Unassembled WGS sequence"/>
</dbReference>
<accession>A0AAV6XU25</accession>
<keyword evidence="8" id="KW-0472">Membrane</keyword>
<dbReference type="InterPro" id="IPR039455">
    <property type="entry name" value="EPFL"/>
</dbReference>
<dbReference type="EMBL" id="WHWC01000004">
    <property type="protein sequence ID" value="KAG8384222.1"/>
    <property type="molecule type" value="Genomic_DNA"/>
</dbReference>
<dbReference type="Pfam" id="PF17181">
    <property type="entry name" value="EPF"/>
    <property type="match status" value="1"/>
</dbReference>
<evidence type="ECO:0000256" key="4">
    <source>
        <dbReference type="ARBA" id="ARBA00022525"/>
    </source>
</evidence>
<evidence type="ECO:0000256" key="3">
    <source>
        <dbReference type="ARBA" id="ARBA00022473"/>
    </source>
</evidence>
<evidence type="ECO:0000256" key="8">
    <source>
        <dbReference type="SAM" id="Phobius"/>
    </source>
</evidence>
<evidence type="ECO:0000256" key="5">
    <source>
        <dbReference type="ARBA" id="ARBA00022729"/>
    </source>
</evidence>
<evidence type="ECO:0000313" key="9">
    <source>
        <dbReference type="EMBL" id="KAG8384222.1"/>
    </source>
</evidence>
<dbReference type="PANTHER" id="PTHR33109">
    <property type="entry name" value="EPIDERMAL PATTERNING FACTOR-LIKE PROTEIN 4"/>
    <property type="match status" value="1"/>
</dbReference>
<evidence type="ECO:0000256" key="6">
    <source>
        <dbReference type="ARBA" id="ARBA00023157"/>
    </source>
</evidence>
<keyword evidence="10" id="KW-1185">Reference proteome</keyword>
<comment type="similarity">
    <text evidence="2 7">Belongs to the plant cysteine rich small secretory peptide family. Epidermal patterning factor subfamily.</text>
</comment>
<comment type="function">
    <text evidence="7">Controls stomatal patterning.</text>
</comment>
<name>A0AAV6XU25_9LAMI</name>
<evidence type="ECO:0000256" key="1">
    <source>
        <dbReference type="ARBA" id="ARBA00004613"/>
    </source>
</evidence>
<keyword evidence="6" id="KW-1015">Disulfide bond</keyword>
<evidence type="ECO:0000256" key="2">
    <source>
        <dbReference type="ARBA" id="ARBA00008127"/>
    </source>
</evidence>
<keyword evidence="8" id="KW-0812">Transmembrane</keyword>
<dbReference type="PANTHER" id="PTHR33109:SF7">
    <property type="entry name" value="EPIDERMAL PATTERNING FACTOR-LIKE PROTEIN 2"/>
    <property type="match status" value="1"/>
</dbReference>
<keyword evidence="5" id="KW-0732">Signal</keyword>
<gene>
    <name evidence="9" type="ORF">BUALT_Bualt04G0095500</name>
</gene>
<reference evidence="9" key="1">
    <citation type="submission" date="2019-10" db="EMBL/GenBank/DDBJ databases">
        <authorList>
            <person name="Zhang R."/>
            <person name="Pan Y."/>
            <person name="Wang J."/>
            <person name="Ma R."/>
            <person name="Yu S."/>
        </authorList>
    </citation>
    <scope>NUCLEOTIDE SEQUENCE</scope>
    <source>
        <strain evidence="9">LA-IB0</strain>
        <tissue evidence="9">Leaf</tissue>
    </source>
</reference>
<protein>
    <recommendedName>
        <fullName evidence="7">Epidermal patterning factor-like protein</fullName>
    </recommendedName>
</protein>
<dbReference type="GO" id="GO:0005576">
    <property type="term" value="C:extracellular region"/>
    <property type="evidence" value="ECO:0007669"/>
    <property type="project" value="UniProtKB-SubCell"/>
</dbReference>
<sequence length="133" mass="14984">MGCQNLRSGHRLHHLAISLLILVISTSSHFRLIFHCEGRKLMIQTPEISQTTVKVEDKALLRAHVGSRPPRCEQKCTSCSQCEAIQVPTNPQINNSTTDATHVDYVRLRGDDDNSNYKPISWKCKCGNLIFNP</sequence>
<comment type="subcellular location">
    <subcellularLocation>
        <location evidence="1 7">Secreted</location>
    </subcellularLocation>
</comment>
<evidence type="ECO:0000256" key="7">
    <source>
        <dbReference type="RuleBase" id="RU367102"/>
    </source>
</evidence>
<keyword evidence="4 7" id="KW-0964">Secreted</keyword>
<dbReference type="GO" id="GO:0010052">
    <property type="term" value="P:guard cell differentiation"/>
    <property type="evidence" value="ECO:0007669"/>
    <property type="project" value="UniProtKB-UniRule"/>
</dbReference>
<comment type="caution">
    <text evidence="9">The sequence shown here is derived from an EMBL/GenBank/DDBJ whole genome shotgun (WGS) entry which is preliminary data.</text>
</comment>
<keyword evidence="3 7" id="KW-0217">Developmental protein</keyword>
<dbReference type="AlphaFoldDB" id="A0AAV6XU25"/>
<feature type="transmembrane region" description="Helical" evidence="8">
    <location>
        <begin position="12"/>
        <end position="34"/>
    </location>
</feature>
<evidence type="ECO:0000313" key="10">
    <source>
        <dbReference type="Proteomes" id="UP000826271"/>
    </source>
</evidence>